<organism evidence="2 3">
    <name type="scientific">Microdochium bolleyi</name>
    <dbReference type="NCBI Taxonomy" id="196109"/>
    <lineage>
        <taxon>Eukaryota</taxon>
        <taxon>Fungi</taxon>
        <taxon>Dikarya</taxon>
        <taxon>Ascomycota</taxon>
        <taxon>Pezizomycotina</taxon>
        <taxon>Sordariomycetes</taxon>
        <taxon>Xylariomycetidae</taxon>
        <taxon>Xylariales</taxon>
        <taxon>Microdochiaceae</taxon>
        <taxon>Microdochium</taxon>
    </lineage>
</organism>
<dbReference type="InParanoid" id="A0A136J8B3"/>
<dbReference type="PROSITE" id="PS51725">
    <property type="entry name" value="ABM"/>
    <property type="match status" value="1"/>
</dbReference>
<accession>A0A136J8B3</accession>
<evidence type="ECO:0000259" key="1">
    <source>
        <dbReference type="PROSITE" id="PS51725"/>
    </source>
</evidence>
<dbReference type="Proteomes" id="UP000070501">
    <property type="component" value="Unassembled WGS sequence"/>
</dbReference>
<dbReference type="AlphaFoldDB" id="A0A136J8B3"/>
<dbReference type="InterPro" id="IPR007138">
    <property type="entry name" value="ABM_dom"/>
</dbReference>
<proteinExistence type="predicted"/>
<dbReference type="InterPro" id="IPR011008">
    <property type="entry name" value="Dimeric_a/b-barrel"/>
</dbReference>
<evidence type="ECO:0000313" key="2">
    <source>
        <dbReference type="EMBL" id="KXJ93417.1"/>
    </source>
</evidence>
<dbReference type="PANTHER" id="PTHR40624">
    <property type="entry name" value="BIOSYNTHESIS MONOOXYGENASE, PUTATIVE (AFU_ORTHOLOGUE AFUA_1G12025)-RELATED"/>
    <property type="match status" value="1"/>
</dbReference>
<name>A0A136J8B3_9PEZI</name>
<dbReference type="Gene3D" id="3.30.70.100">
    <property type="match status" value="1"/>
</dbReference>
<keyword evidence="3" id="KW-1185">Reference proteome</keyword>
<dbReference type="EMBL" id="KQ964248">
    <property type="protein sequence ID" value="KXJ93417.1"/>
    <property type="molecule type" value="Genomic_DNA"/>
</dbReference>
<protein>
    <recommendedName>
        <fullName evidence="1">ABM domain-containing protein</fullName>
    </recommendedName>
</protein>
<sequence>MLLPNIITKIFMTTAHLQAKSRDARGELLGFFANITAYAREHEAGGVLRYVATVPWDEADETSIYMIEQYADQAAWDAHSRTPPVQALVQHLGAGGALASPPEIYNWTPSGDARRANITGIPPDPVDFLMVYGTLDYPPNSTMPGAGGGTGRSRVSAVAEAYGLLAEKLVAADPLTYGATFFADEDKGQLRIVEMFASRREFLEGPHRTQPDVLEFKRDNAPGGMELVQLRYVDGFLAR</sequence>
<feature type="domain" description="ABM" evidence="1">
    <location>
        <begin position="11"/>
        <end position="106"/>
    </location>
</feature>
<dbReference type="PANTHER" id="PTHR40624:SF1">
    <property type="entry name" value="BIOSYNTHESIS MONOOXYGENASE, PUTATIVE (AFU_ORTHOLOGUE AFUA_1G12025)-RELATED"/>
    <property type="match status" value="1"/>
</dbReference>
<dbReference type="OrthoDB" id="4520428at2759"/>
<dbReference type="Pfam" id="PF03992">
    <property type="entry name" value="ABM"/>
    <property type="match status" value="1"/>
</dbReference>
<dbReference type="SUPFAM" id="SSF54909">
    <property type="entry name" value="Dimeric alpha+beta barrel"/>
    <property type="match status" value="1"/>
</dbReference>
<gene>
    <name evidence="2" type="ORF">Micbo1qcDRAFT_232948</name>
</gene>
<evidence type="ECO:0000313" key="3">
    <source>
        <dbReference type="Proteomes" id="UP000070501"/>
    </source>
</evidence>
<reference evidence="3" key="1">
    <citation type="submission" date="2016-02" db="EMBL/GenBank/DDBJ databases">
        <title>Draft genome sequence of Microdochium bolleyi, a fungal endophyte of beachgrass.</title>
        <authorList>
            <consortium name="DOE Joint Genome Institute"/>
            <person name="David A.S."/>
            <person name="May G."/>
            <person name="Haridas S."/>
            <person name="Lim J."/>
            <person name="Wang M."/>
            <person name="Labutti K."/>
            <person name="Lipzen A."/>
            <person name="Barry K."/>
            <person name="Grigoriev I.V."/>
        </authorList>
    </citation>
    <scope>NUCLEOTIDE SEQUENCE [LARGE SCALE GENOMIC DNA]</scope>
    <source>
        <strain evidence="3">J235TASD1</strain>
    </source>
</reference>